<dbReference type="InterPro" id="IPR011059">
    <property type="entry name" value="Metal-dep_hydrolase_composite"/>
</dbReference>
<dbReference type="PANTHER" id="PTHR22642">
    <property type="entry name" value="IMIDAZOLONEPROPIONASE"/>
    <property type="match status" value="1"/>
</dbReference>
<dbReference type="InterPro" id="IPR013108">
    <property type="entry name" value="Amidohydro_3"/>
</dbReference>
<dbReference type="SUPFAM" id="SSF51338">
    <property type="entry name" value="Composite domain of metallo-dependent hydrolases"/>
    <property type="match status" value="1"/>
</dbReference>
<feature type="domain" description="Amidohydrolase 3" evidence="2">
    <location>
        <begin position="37"/>
        <end position="183"/>
    </location>
</feature>
<accession>A0A8H7DCD2</accession>
<name>A0A8H7DCD2_9AGAR</name>
<keyword evidence="4" id="KW-1185">Reference proteome</keyword>
<dbReference type="AlphaFoldDB" id="A0A8H7DCD2"/>
<evidence type="ECO:0000313" key="3">
    <source>
        <dbReference type="EMBL" id="KAF7367692.1"/>
    </source>
</evidence>
<feature type="domain" description="Amidohydrolase 3" evidence="2">
    <location>
        <begin position="232"/>
        <end position="340"/>
    </location>
</feature>
<organism evidence="3 4">
    <name type="scientific">Mycena sanguinolenta</name>
    <dbReference type="NCBI Taxonomy" id="230812"/>
    <lineage>
        <taxon>Eukaryota</taxon>
        <taxon>Fungi</taxon>
        <taxon>Dikarya</taxon>
        <taxon>Basidiomycota</taxon>
        <taxon>Agaricomycotina</taxon>
        <taxon>Agaricomycetes</taxon>
        <taxon>Agaricomycetidae</taxon>
        <taxon>Agaricales</taxon>
        <taxon>Marasmiineae</taxon>
        <taxon>Mycenaceae</taxon>
        <taxon>Mycena</taxon>
    </lineage>
</organism>
<dbReference type="GO" id="GO:0016810">
    <property type="term" value="F:hydrolase activity, acting on carbon-nitrogen (but not peptide) bonds"/>
    <property type="evidence" value="ECO:0007669"/>
    <property type="project" value="InterPro"/>
</dbReference>
<dbReference type="Gene3D" id="3.20.20.140">
    <property type="entry name" value="Metal-dependent hydrolases"/>
    <property type="match status" value="2"/>
</dbReference>
<dbReference type="OrthoDB" id="3501663at2759"/>
<evidence type="ECO:0000256" key="1">
    <source>
        <dbReference type="SAM" id="MobiDB-lite"/>
    </source>
</evidence>
<dbReference type="Pfam" id="PF07969">
    <property type="entry name" value="Amidohydro_3"/>
    <property type="match status" value="2"/>
</dbReference>
<proteinExistence type="predicted"/>
<comment type="caution">
    <text evidence="3">The sequence shown here is derived from an EMBL/GenBank/DDBJ whole genome shotgun (WGS) entry which is preliminary data.</text>
</comment>
<dbReference type="Gene3D" id="2.30.40.10">
    <property type="entry name" value="Urease, subunit C, domain 1"/>
    <property type="match status" value="1"/>
</dbReference>
<feature type="region of interest" description="Disordered" evidence="1">
    <location>
        <begin position="1"/>
        <end position="20"/>
    </location>
</feature>
<dbReference type="Gene3D" id="3.10.310.70">
    <property type="match status" value="1"/>
</dbReference>
<evidence type="ECO:0000259" key="2">
    <source>
        <dbReference type="Pfam" id="PF07969"/>
    </source>
</evidence>
<dbReference type="Proteomes" id="UP000623467">
    <property type="component" value="Unassembled WGS sequence"/>
</dbReference>
<dbReference type="PANTHER" id="PTHR22642:SF2">
    <property type="entry name" value="PROTEIN LONG AFTER FAR-RED 3"/>
    <property type="match status" value="1"/>
</dbReference>
<gene>
    <name evidence="3" type="ORF">MSAN_00833000</name>
</gene>
<dbReference type="EMBL" id="JACAZH010000005">
    <property type="protein sequence ID" value="KAF7367692.1"/>
    <property type="molecule type" value="Genomic_DNA"/>
</dbReference>
<sequence length="343" mass="37723">MRLFAEADGTTPAGPAPRGRRRTFSTLIQSSRAVLSCCGPGTVMRSGCRAESWSSAARSPQVLMGGAILTDASGTATGMLLDNAQELLDIPPLTEHDLMQRFTTAVTDALAYGLTSVHDANLNPALLAFFSRQALRRTIQIRIYAMGFFNETEPYLGNDISKLTPPPSERLTARSVKIFADGKCNPFLLSRSELNGVFFPFRRPGNRRIWGELQQSRRYFWLRPDPQLCEPYTLDSDFPVKTMNPLASFYAAITRVSVNGDSPHGPGGWFPEERLRREEALRGITIDPASVSFSESYLGSLEPGKRADFTVLSRNIMEIPPPEILDVKVMATVIDGAVAYGAL</sequence>
<evidence type="ECO:0000313" key="4">
    <source>
        <dbReference type="Proteomes" id="UP000623467"/>
    </source>
</evidence>
<protein>
    <submittedName>
        <fullName evidence="3">Amidohydro-3 domain-containing protein</fullName>
    </submittedName>
</protein>
<reference evidence="3" key="1">
    <citation type="submission" date="2020-05" db="EMBL/GenBank/DDBJ databases">
        <title>Mycena genomes resolve the evolution of fungal bioluminescence.</title>
        <authorList>
            <person name="Tsai I.J."/>
        </authorList>
    </citation>
    <scope>NUCLEOTIDE SEQUENCE</scope>
    <source>
        <strain evidence="3">160909Yilan</strain>
    </source>
</reference>
<feature type="compositionally biased region" description="Low complexity" evidence="1">
    <location>
        <begin position="7"/>
        <end position="17"/>
    </location>
</feature>